<dbReference type="InterPro" id="IPR036380">
    <property type="entry name" value="Isochorismatase-like_sf"/>
</dbReference>
<dbReference type="CDD" id="cd01012">
    <property type="entry name" value="YcaC_related"/>
    <property type="match status" value="1"/>
</dbReference>
<dbReference type="InterPro" id="IPR050993">
    <property type="entry name" value="Isochorismatase_domain"/>
</dbReference>
<protein>
    <submittedName>
        <fullName evidence="1">Hydrolase</fullName>
    </submittedName>
</protein>
<gene>
    <name evidence="1" type="ORF">G4V39_02515</name>
</gene>
<sequence length="183" mass="20366">MKAEFLKTEDLVLVVVDPQERLMAAIHEAQRVEKNISLLIRLAQNLEIPIIPTTQYVKGLGPYVPDLGNLLGGTKYYDKVEFNALDNPEIRSALADLGRKELLLCGVETHICVYQTALGALKEGYSPRVVADATSSRRPENMAYGLEYLRQLAVAVVSTEMVIYELLRKAGTPAFKAMLPYLK</sequence>
<dbReference type="GO" id="GO:0016787">
    <property type="term" value="F:hydrolase activity"/>
    <property type="evidence" value="ECO:0007669"/>
    <property type="project" value="UniProtKB-KW"/>
</dbReference>
<keyword evidence="2" id="KW-1185">Reference proteome</keyword>
<dbReference type="Gene3D" id="3.40.50.850">
    <property type="entry name" value="Isochorismatase-like"/>
    <property type="match status" value="1"/>
</dbReference>
<dbReference type="InterPro" id="IPR000868">
    <property type="entry name" value="Isochorismatase-like_dom"/>
</dbReference>
<proteinExistence type="predicted"/>
<evidence type="ECO:0000313" key="2">
    <source>
        <dbReference type="Proteomes" id="UP000502179"/>
    </source>
</evidence>
<dbReference type="EMBL" id="CP048877">
    <property type="protein sequence ID" value="QIJ71219.1"/>
    <property type="molecule type" value="Genomic_DNA"/>
</dbReference>
<evidence type="ECO:0000313" key="1">
    <source>
        <dbReference type="EMBL" id="QIJ71219.1"/>
    </source>
</evidence>
<keyword evidence="1" id="KW-0378">Hydrolase</keyword>
<dbReference type="AlphaFoldDB" id="A0A6G7PU60"/>
<dbReference type="SUPFAM" id="SSF52499">
    <property type="entry name" value="Isochorismatase-like hydrolases"/>
    <property type="match status" value="1"/>
</dbReference>
<organism evidence="1 2">
    <name type="scientific">Thermosulfuriphilus ammonigenes</name>
    <dbReference type="NCBI Taxonomy" id="1936021"/>
    <lineage>
        <taxon>Bacteria</taxon>
        <taxon>Pseudomonadati</taxon>
        <taxon>Thermodesulfobacteriota</taxon>
        <taxon>Thermodesulfobacteria</taxon>
        <taxon>Thermodesulfobacteriales</taxon>
        <taxon>Thermodesulfobacteriaceae</taxon>
        <taxon>Thermosulfuriphilus</taxon>
    </lineage>
</organism>
<accession>A0A6G7PU60</accession>
<name>A0A6G7PU60_9BACT</name>
<dbReference type="PANTHER" id="PTHR14119:SF3">
    <property type="entry name" value="ISOCHORISMATASE DOMAIN-CONTAINING PROTEIN 2"/>
    <property type="match status" value="1"/>
</dbReference>
<dbReference type="PANTHER" id="PTHR14119">
    <property type="entry name" value="HYDROLASE"/>
    <property type="match status" value="1"/>
</dbReference>
<dbReference type="RefSeq" id="WP_166031441.1">
    <property type="nucleotide sequence ID" value="NZ_CP048877.1"/>
</dbReference>
<dbReference type="Pfam" id="PF00857">
    <property type="entry name" value="Isochorismatase"/>
    <property type="match status" value="1"/>
</dbReference>
<dbReference type="Proteomes" id="UP000502179">
    <property type="component" value="Chromosome"/>
</dbReference>
<reference evidence="1 2" key="1">
    <citation type="submission" date="2020-02" db="EMBL/GenBank/DDBJ databases">
        <title>Genome analysis of Thermosulfuriphilus ammonigenes ST65T, an anaerobic thermophilic chemolithoautotrophic bacterium isolated from a deep-sea hydrothermal vent.</title>
        <authorList>
            <person name="Slobodkina G."/>
            <person name="Allioux M."/>
            <person name="Merkel A."/>
            <person name="Alain K."/>
            <person name="Jebbar M."/>
            <person name="Slobodkin A."/>
        </authorList>
    </citation>
    <scope>NUCLEOTIDE SEQUENCE [LARGE SCALE GENOMIC DNA]</scope>
    <source>
        <strain evidence="1 2">ST65</strain>
    </source>
</reference>
<dbReference type="KEGG" id="tav:G4V39_02515"/>